<dbReference type="GO" id="GO:0051539">
    <property type="term" value="F:4 iron, 4 sulfur cluster binding"/>
    <property type="evidence" value="ECO:0007669"/>
    <property type="project" value="UniProtKB-KW"/>
</dbReference>
<dbReference type="AlphaFoldDB" id="A0A426QMX8"/>
<protein>
    <submittedName>
        <fullName evidence="9">Uracil-DNA glycosylase</fullName>
    </submittedName>
</protein>
<gene>
    <name evidence="9" type="ORF">D6C00_10880</name>
</gene>
<keyword evidence="7" id="KW-0234">DNA repair</keyword>
<dbReference type="SUPFAM" id="SSF52141">
    <property type="entry name" value="Uracil-DNA glycosylase-like"/>
    <property type="match status" value="1"/>
</dbReference>
<accession>A0A426QMX8</accession>
<evidence type="ECO:0000256" key="6">
    <source>
        <dbReference type="ARBA" id="ARBA00023014"/>
    </source>
</evidence>
<evidence type="ECO:0000313" key="9">
    <source>
        <dbReference type="EMBL" id="RRQ23112.1"/>
    </source>
</evidence>
<dbReference type="PANTHER" id="PTHR33693">
    <property type="entry name" value="TYPE-5 URACIL-DNA GLYCOSYLASE"/>
    <property type="match status" value="1"/>
</dbReference>
<dbReference type="InterPro" id="IPR005122">
    <property type="entry name" value="Uracil-DNA_glycosylase-like"/>
</dbReference>
<comment type="caution">
    <text evidence="9">The sequence shown here is derived from an EMBL/GenBank/DDBJ whole genome shotgun (WGS) entry which is preliminary data.</text>
</comment>
<dbReference type="Proteomes" id="UP000287798">
    <property type="component" value="Unassembled WGS sequence"/>
</dbReference>
<dbReference type="SMART" id="SM00986">
    <property type="entry name" value="UDG"/>
    <property type="match status" value="1"/>
</dbReference>
<dbReference type="SMART" id="SM00987">
    <property type="entry name" value="UreE_C"/>
    <property type="match status" value="1"/>
</dbReference>
<keyword evidence="5" id="KW-0408">Iron</keyword>
<evidence type="ECO:0000256" key="7">
    <source>
        <dbReference type="ARBA" id="ARBA00023204"/>
    </source>
</evidence>
<evidence type="ECO:0000256" key="1">
    <source>
        <dbReference type="ARBA" id="ARBA00022485"/>
    </source>
</evidence>
<dbReference type="GO" id="GO:0006281">
    <property type="term" value="P:DNA repair"/>
    <property type="evidence" value="ECO:0007669"/>
    <property type="project" value="UniProtKB-KW"/>
</dbReference>
<evidence type="ECO:0000256" key="3">
    <source>
        <dbReference type="ARBA" id="ARBA00022763"/>
    </source>
</evidence>
<dbReference type="CDD" id="cd10033">
    <property type="entry name" value="UDG_like"/>
    <property type="match status" value="1"/>
</dbReference>
<keyword evidence="1" id="KW-0004">4Fe-4S</keyword>
<feature type="domain" description="Uracil-DNA glycosylase-like" evidence="8">
    <location>
        <begin position="7"/>
        <end position="167"/>
    </location>
</feature>
<keyword evidence="3" id="KW-0227">DNA damage</keyword>
<keyword evidence="4" id="KW-0378">Hydrolase</keyword>
<dbReference type="EMBL" id="QZMU01000001">
    <property type="protein sequence ID" value="RRQ23112.1"/>
    <property type="molecule type" value="Genomic_DNA"/>
</dbReference>
<dbReference type="Pfam" id="PF03167">
    <property type="entry name" value="UDG"/>
    <property type="match status" value="1"/>
</dbReference>
<name>A0A426QMX8_9GAMM</name>
<sequence length="189" mass="20984">MQGPPIIGTAVLSPIMLIGQAPGSKEIHLHRPFAWTAGKTLFSWFAGIGLEEERFRSRVYMAAVCRCYPGKQPRGGDRVPAPEEIANCSNWLETELTLLRPQLIIPVGRLAISRFLAFRKLTEVIGDLHQHQVQGRSTDLLPLPHPSGASTWHRTEPGRSLLAQALQRLATHPAWRKVCAEKFEPKATG</sequence>
<dbReference type="Gene3D" id="3.40.470.10">
    <property type="entry name" value="Uracil-DNA glycosylase-like domain"/>
    <property type="match status" value="1"/>
</dbReference>
<keyword evidence="2" id="KW-0479">Metal-binding</keyword>
<dbReference type="GO" id="GO:0046872">
    <property type="term" value="F:metal ion binding"/>
    <property type="evidence" value="ECO:0007669"/>
    <property type="project" value="UniProtKB-KW"/>
</dbReference>
<reference evidence="9 10" key="1">
    <citation type="journal article" date="2010" name="Int. J. Syst. Evol. Microbiol.">
        <title>Thiohalobacter thiocyanaticus gen. nov., sp. nov., a moderately halophilic, sulfur-oxidizing gammaproteobacterium from hypersaline lakes, that utilizes thiocyanate.</title>
        <authorList>
            <person name="Sorokin D.Y."/>
            <person name="Kovaleva O.L."/>
            <person name="Tourova T.P."/>
            <person name="Muyzer G."/>
        </authorList>
    </citation>
    <scope>NUCLEOTIDE SEQUENCE [LARGE SCALE GENOMIC DNA]</scope>
    <source>
        <strain evidence="9 10">Hrh1</strain>
    </source>
</reference>
<dbReference type="InterPro" id="IPR036895">
    <property type="entry name" value="Uracil-DNA_glycosylase-like_sf"/>
</dbReference>
<organism evidence="9 10">
    <name type="scientific">Thiohalobacter thiocyanaticus</name>
    <dbReference type="NCBI Taxonomy" id="585455"/>
    <lineage>
        <taxon>Bacteria</taxon>
        <taxon>Pseudomonadati</taxon>
        <taxon>Pseudomonadota</taxon>
        <taxon>Gammaproteobacteria</taxon>
        <taxon>Thiohalobacterales</taxon>
        <taxon>Thiohalobacteraceae</taxon>
        <taxon>Thiohalobacter</taxon>
    </lineage>
</organism>
<evidence type="ECO:0000256" key="2">
    <source>
        <dbReference type="ARBA" id="ARBA00022723"/>
    </source>
</evidence>
<proteinExistence type="predicted"/>
<dbReference type="GO" id="GO:0097506">
    <property type="term" value="F:deaminated base DNA N-glycosylase activity"/>
    <property type="evidence" value="ECO:0007669"/>
    <property type="project" value="UniProtKB-ARBA"/>
</dbReference>
<keyword evidence="6" id="KW-0411">Iron-sulfur</keyword>
<evidence type="ECO:0000259" key="8">
    <source>
        <dbReference type="SMART" id="SM00986"/>
    </source>
</evidence>
<evidence type="ECO:0000256" key="4">
    <source>
        <dbReference type="ARBA" id="ARBA00022801"/>
    </source>
</evidence>
<evidence type="ECO:0000256" key="5">
    <source>
        <dbReference type="ARBA" id="ARBA00023004"/>
    </source>
</evidence>
<dbReference type="PANTHER" id="PTHR33693:SF1">
    <property type="entry name" value="TYPE-4 URACIL-DNA GLYCOSYLASE"/>
    <property type="match status" value="1"/>
</dbReference>
<keyword evidence="10" id="KW-1185">Reference proteome</keyword>
<evidence type="ECO:0000313" key="10">
    <source>
        <dbReference type="Proteomes" id="UP000287798"/>
    </source>
</evidence>
<dbReference type="OrthoDB" id="9789139at2"/>
<dbReference type="InterPro" id="IPR051536">
    <property type="entry name" value="UDG_Type-4/5"/>
</dbReference>